<protein>
    <submittedName>
        <fullName evidence="1">Uncharacterized protein</fullName>
    </submittedName>
</protein>
<accession>A0A5J4SC99</accession>
<gene>
    <name evidence="1" type="ORF">EZS27_009373</name>
</gene>
<name>A0A5J4SC99_9ZZZZ</name>
<proteinExistence type="predicted"/>
<evidence type="ECO:0000313" key="1">
    <source>
        <dbReference type="EMBL" id="KAA6342913.1"/>
    </source>
</evidence>
<comment type="caution">
    <text evidence="1">The sequence shown here is derived from an EMBL/GenBank/DDBJ whole genome shotgun (WGS) entry which is preliminary data.</text>
</comment>
<dbReference type="EMBL" id="SNRY01000299">
    <property type="protein sequence ID" value="KAA6342913.1"/>
    <property type="molecule type" value="Genomic_DNA"/>
</dbReference>
<sequence>MTSVVDTLLSLKVGETGYILTKHIKATTVRGTARRLTDTGEYNFDVSDRGLINEVKVVRLK</sequence>
<reference evidence="1" key="1">
    <citation type="submission" date="2019-03" db="EMBL/GenBank/DDBJ databases">
        <title>Single cell metagenomics reveals metabolic interactions within the superorganism composed of flagellate Streblomastix strix and complex community of Bacteroidetes bacteria on its surface.</title>
        <authorList>
            <person name="Treitli S.C."/>
            <person name="Kolisko M."/>
            <person name="Husnik F."/>
            <person name="Keeling P."/>
            <person name="Hampl V."/>
        </authorList>
    </citation>
    <scope>NUCLEOTIDE SEQUENCE</scope>
    <source>
        <strain evidence="1">STM</strain>
    </source>
</reference>
<dbReference type="AlphaFoldDB" id="A0A5J4SC99"/>
<organism evidence="1">
    <name type="scientific">termite gut metagenome</name>
    <dbReference type="NCBI Taxonomy" id="433724"/>
    <lineage>
        <taxon>unclassified sequences</taxon>
        <taxon>metagenomes</taxon>
        <taxon>organismal metagenomes</taxon>
    </lineage>
</organism>